<dbReference type="Pfam" id="PF24034">
    <property type="entry name" value="DUF7343"/>
    <property type="match status" value="1"/>
</dbReference>
<dbReference type="RefSeq" id="WP_087714865.1">
    <property type="nucleotide sequence ID" value="NZ_MWPH01000002.1"/>
</dbReference>
<feature type="compositionally biased region" description="Polar residues" evidence="1">
    <location>
        <begin position="79"/>
        <end position="91"/>
    </location>
</feature>
<evidence type="ECO:0000256" key="2">
    <source>
        <dbReference type="SAM" id="Phobius"/>
    </source>
</evidence>
<evidence type="ECO:0008006" key="7">
    <source>
        <dbReference type="Google" id="ProtNLM"/>
    </source>
</evidence>
<dbReference type="InterPro" id="IPR055767">
    <property type="entry name" value="DUF7343"/>
</dbReference>
<dbReference type="SUPFAM" id="SSF46785">
    <property type="entry name" value="Winged helix' DNA-binding domain"/>
    <property type="match status" value="1"/>
</dbReference>
<dbReference type="Proteomes" id="UP000196084">
    <property type="component" value="Unassembled WGS sequence"/>
</dbReference>
<feature type="compositionally biased region" description="Polar residues" evidence="1">
    <location>
        <begin position="331"/>
        <end position="341"/>
    </location>
</feature>
<keyword evidence="6" id="KW-1185">Reference proteome</keyword>
<dbReference type="OrthoDB" id="147932at2157"/>
<sequence>MRLSTAVTLSLVALLATAALGAVIAIPVAAGGNHGPGPNSGSGTDHSSILLTESATLSPTESVTAAASDSHNDGETRYAHTNNQTEFSYGTPAETAQLTRINVTSDGDAHWTLEFRFVLEDDDTVETFTHYAEAVTAGERDDTVDIPIQQIRQQAADASAETGREMSVTDAGWDGYDFAPYDDDIDTQNEPDGAYEDESIGVISYSFTWTNFARTDDDRLYFGDALQTDTNGNPWSTLRSDQRLVIESPENYGLETPTQLTWDGHHEFSEDEFDIVFLRGAQSSGLLSNISVPVLVALLGTVGVLAVAGSIAYRYFQDKTVPLLTQGPKGNGNTNSEQATTGPDVEGDAEVDERSLESGDNAFADDGERLEFSEQVTDDIDPELLSDEEQIHRMLARNGGRMKQAAIVSETGWSNAKVSQLLSKMDEDGEIEKLRIGRENLITLPEVDPTEIN</sequence>
<proteinExistence type="predicted"/>
<evidence type="ECO:0000313" key="5">
    <source>
        <dbReference type="EMBL" id="OVE85066.1"/>
    </source>
</evidence>
<dbReference type="Pfam" id="PF24036">
    <property type="entry name" value="DUF7345"/>
    <property type="match status" value="1"/>
</dbReference>
<feature type="transmembrane region" description="Helical" evidence="2">
    <location>
        <begin position="292"/>
        <end position="316"/>
    </location>
</feature>
<organism evidence="5 6">
    <name type="scientific">Natronolimnobius baerhuensis</name>
    <dbReference type="NCBI Taxonomy" id="253108"/>
    <lineage>
        <taxon>Archaea</taxon>
        <taxon>Methanobacteriati</taxon>
        <taxon>Methanobacteriota</taxon>
        <taxon>Stenosarchaea group</taxon>
        <taxon>Halobacteria</taxon>
        <taxon>Halobacteriales</taxon>
        <taxon>Natrialbaceae</taxon>
        <taxon>Natronolimnobius</taxon>
    </lineage>
</organism>
<gene>
    <name evidence="5" type="ORF">B2G88_12000</name>
</gene>
<keyword evidence="2" id="KW-1133">Transmembrane helix</keyword>
<evidence type="ECO:0000259" key="3">
    <source>
        <dbReference type="Pfam" id="PF24034"/>
    </source>
</evidence>
<protein>
    <recommendedName>
        <fullName evidence="7">HTH iclR-type domain-containing protein</fullName>
    </recommendedName>
</protein>
<keyword evidence="2" id="KW-0812">Transmembrane</keyword>
<name>A0A202E9X0_9EURY</name>
<feature type="region of interest" description="Disordered" evidence="1">
    <location>
        <begin position="60"/>
        <end position="91"/>
    </location>
</feature>
<reference evidence="5 6" key="1">
    <citation type="submission" date="2017-02" db="EMBL/GenBank/DDBJ databases">
        <title>Natronthermophilus aegyptiacus gen. nov.,sp. nov., an aerobic, extremely halophilic alkalithermophilic archaeon isolated from the athalassohaline Wadi An Natrun, Egypt.</title>
        <authorList>
            <person name="Zhao B."/>
        </authorList>
    </citation>
    <scope>NUCLEOTIDE SEQUENCE [LARGE SCALE GENOMIC DNA]</scope>
    <source>
        <strain evidence="5 6">CGMCC 1.3597</strain>
    </source>
</reference>
<feature type="region of interest" description="Disordered" evidence="1">
    <location>
        <begin position="325"/>
        <end position="363"/>
    </location>
</feature>
<feature type="domain" description="DUF7343" evidence="3">
    <location>
        <begin position="384"/>
        <end position="445"/>
    </location>
</feature>
<dbReference type="AlphaFoldDB" id="A0A202E9X0"/>
<keyword evidence="2" id="KW-0472">Membrane</keyword>
<dbReference type="InterPro" id="IPR055769">
    <property type="entry name" value="DUF7345"/>
</dbReference>
<dbReference type="EMBL" id="MWPH01000002">
    <property type="protein sequence ID" value="OVE85066.1"/>
    <property type="molecule type" value="Genomic_DNA"/>
</dbReference>
<accession>A0A202E9X0</accession>
<dbReference type="InterPro" id="IPR036390">
    <property type="entry name" value="WH_DNA-bd_sf"/>
</dbReference>
<feature type="compositionally biased region" description="Polar residues" evidence="1">
    <location>
        <begin position="60"/>
        <end position="69"/>
    </location>
</feature>
<evidence type="ECO:0000256" key="1">
    <source>
        <dbReference type="SAM" id="MobiDB-lite"/>
    </source>
</evidence>
<feature type="domain" description="DUF7345" evidence="4">
    <location>
        <begin position="100"/>
        <end position="252"/>
    </location>
</feature>
<evidence type="ECO:0000313" key="6">
    <source>
        <dbReference type="Proteomes" id="UP000196084"/>
    </source>
</evidence>
<comment type="caution">
    <text evidence="5">The sequence shown here is derived from an EMBL/GenBank/DDBJ whole genome shotgun (WGS) entry which is preliminary data.</text>
</comment>
<evidence type="ECO:0000259" key="4">
    <source>
        <dbReference type="Pfam" id="PF24036"/>
    </source>
</evidence>